<dbReference type="AlphaFoldDB" id="X0T4R1"/>
<dbReference type="Pfam" id="PF07866">
    <property type="entry name" value="DUF1653"/>
    <property type="match status" value="3"/>
</dbReference>
<reference evidence="2" key="1">
    <citation type="journal article" date="2014" name="Front. Microbiol.">
        <title>High frequency of phylogenetically diverse reductive dehalogenase-homologous genes in deep subseafloor sedimentary metagenomes.</title>
        <authorList>
            <person name="Kawai M."/>
            <person name="Futagami T."/>
            <person name="Toyoda A."/>
            <person name="Takaki Y."/>
            <person name="Nishi S."/>
            <person name="Hori S."/>
            <person name="Arai W."/>
            <person name="Tsubouchi T."/>
            <person name="Morono Y."/>
            <person name="Uchiyama I."/>
            <person name="Ito T."/>
            <person name="Fujiyama A."/>
            <person name="Inagaki F."/>
            <person name="Takami H."/>
        </authorList>
    </citation>
    <scope>NUCLEOTIDE SEQUENCE</scope>
    <source>
        <strain evidence="2">Expedition CK06-06</strain>
    </source>
</reference>
<gene>
    <name evidence="2" type="ORF">S01H1_05127</name>
</gene>
<evidence type="ECO:0000259" key="1">
    <source>
        <dbReference type="Pfam" id="PF07866"/>
    </source>
</evidence>
<feature type="domain" description="DUF1653" evidence="1">
    <location>
        <begin position="97"/>
        <end position="143"/>
    </location>
</feature>
<comment type="caution">
    <text evidence="2">The sequence shown here is derived from an EMBL/GenBank/DDBJ whole genome shotgun (WGS) entry which is preliminary data.</text>
</comment>
<dbReference type="InterPro" id="IPR023387">
    <property type="entry name" value="DUF1653-like_dom"/>
</dbReference>
<proteinExistence type="predicted"/>
<name>X0T4R1_9ZZZZ</name>
<dbReference type="EMBL" id="BARS01002670">
    <property type="protein sequence ID" value="GAF71040.1"/>
    <property type="molecule type" value="Genomic_DNA"/>
</dbReference>
<sequence length="146" mass="17287">MLVWGDLVRFKMNDEIKLGKYQHYKGKDYEVIGVARHGKTDENYDGKQYEIICVVRHSETLKELIIYKALYDSEEFGNNALWWIPKEIPLRKGNTNNKLEKLVIYKALYDSEKFGNNAGWGRPKSMFLDFVNIERKEIPRFKYIGD</sequence>
<organism evidence="2">
    <name type="scientific">marine sediment metagenome</name>
    <dbReference type="NCBI Taxonomy" id="412755"/>
    <lineage>
        <taxon>unclassified sequences</taxon>
        <taxon>metagenomes</taxon>
        <taxon>ecological metagenomes</taxon>
    </lineage>
</organism>
<dbReference type="InterPro" id="IPR037135">
    <property type="entry name" value="DUF1653-like_dom_sf"/>
</dbReference>
<feature type="domain" description="DUF1653" evidence="1">
    <location>
        <begin position="44"/>
        <end position="82"/>
    </location>
</feature>
<evidence type="ECO:0000313" key="2">
    <source>
        <dbReference type="EMBL" id="GAF71040.1"/>
    </source>
</evidence>
<feature type="domain" description="DUF1653" evidence="1">
    <location>
        <begin position="19"/>
        <end position="43"/>
    </location>
</feature>
<accession>X0T4R1</accession>
<dbReference type="Gene3D" id="2.30.30.320">
    <property type="entry name" value="DUF1653-like domain"/>
    <property type="match status" value="3"/>
</dbReference>
<protein>
    <recommendedName>
        <fullName evidence="1">DUF1653 domain-containing protein</fullName>
    </recommendedName>
</protein>